<keyword evidence="3" id="KW-1185">Reference proteome</keyword>
<dbReference type="InterPro" id="IPR037171">
    <property type="entry name" value="NagB/RpiA_transferase-like"/>
</dbReference>
<sequence>MQAAKKTPEDLSNVFVTNSPLLLSRLAEGEETVKLTGGQYRPETKALVGPTAEAYIRNSNFDLGFLGVNGISEDGELSTPNESEAALKRLVMANTSRVAVVTATEKFGERSFRQFGSIDDIDLLVTDARVPEPFRDLFDGTELVEDTFG</sequence>
<dbReference type="InterPro" id="IPR014036">
    <property type="entry name" value="DeoR-like_C"/>
</dbReference>
<dbReference type="PANTHER" id="PTHR30363:SF44">
    <property type="entry name" value="AGA OPERON TRANSCRIPTIONAL REPRESSOR-RELATED"/>
    <property type="match status" value="1"/>
</dbReference>
<dbReference type="AlphaFoldDB" id="A0A830ERT0"/>
<reference evidence="2" key="2">
    <citation type="submission" date="2020-09" db="EMBL/GenBank/DDBJ databases">
        <authorList>
            <person name="Sun Q."/>
            <person name="Ohkuma M."/>
        </authorList>
    </citation>
    <scope>NUCLEOTIDE SEQUENCE</scope>
    <source>
        <strain evidence="2">JCM 14359</strain>
    </source>
</reference>
<proteinExistence type="predicted"/>
<accession>A0A830ERT0</accession>
<protein>
    <recommendedName>
        <fullName evidence="1">DeoR-like transcriptional repressor C-terminal sensor domain-containing protein</fullName>
    </recommendedName>
</protein>
<evidence type="ECO:0000313" key="3">
    <source>
        <dbReference type="Proteomes" id="UP000653099"/>
    </source>
</evidence>
<dbReference type="SUPFAM" id="SSF100950">
    <property type="entry name" value="NagB/RpiA/CoA transferase-like"/>
    <property type="match status" value="1"/>
</dbReference>
<evidence type="ECO:0000313" key="2">
    <source>
        <dbReference type="EMBL" id="GGJ10980.1"/>
    </source>
</evidence>
<comment type="caution">
    <text evidence="2">The sequence shown here is derived from an EMBL/GenBank/DDBJ whole genome shotgun (WGS) entry which is preliminary data.</text>
</comment>
<dbReference type="Proteomes" id="UP000653099">
    <property type="component" value="Unassembled WGS sequence"/>
</dbReference>
<organism evidence="2 3">
    <name type="scientific">Halobellus salinus</name>
    <dbReference type="NCBI Taxonomy" id="931585"/>
    <lineage>
        <taxon>Archaea</taxon>
        <taxon>Methanobacteriati</taxon>
        <taxon>Methanobacteriota</taxon>
        <taxon>Stenosarchaea group</taxon>
        <taxon>Halobacteria</taxon>
        <taxon>Halobacteriales</taxon>
        <taxon>Haloferacaceae</taxon>
        <taxon>Halobellus</taxon>
    </lineage>
</organism>
<dbReference type="SMART" id="SM01134">
    <property type="entry name" value="DeoRC"/>
    <property type="match status" value="1"/>
</dbReference>
<dbReference type="Pfam" id="PF00455">
    <property type="entry name" value="DeoRC"/>
    <property type="match status" value="1"/>
</dbReference>
<gene>
    <name evidence="2" type="ORF">GCM10008995_21130</name>
</gene>
<reference evidence="2" key="1">
    <citation type="journal article" date="2014" name="Int. J. Syst. Evol. Microbiol.">
        <title>Complete genome sequence of Corynebacterium casei LMG S-19264T (=DSM 44701T), isolated from a smear-ripened cheese.</title>
        <authorList>
            <consortium name="US DOE Joint Genome Institute (JGI-PGF)"/>
            <person name="Walter F."/>
            <person name="Albersmeier A."/>
            <person name="Kalinowski J."/>
            <person name="Ruckert C."/>
        </authorList>
    </citation>
    <scope>NUCLEOTIDE SEQUENCE</scope>
    <source>
        <strain evidence="2">JCM 14359</strain>
    </source>
</reference>
<dbReference type="InterPro" id="IPR050313">
    <property type="entry name" value="Carb_Metab_HTH_regulators"/>
</dbReference>
<dbReference type="EMBL" id="BMOC01000013">
    <property type="protein sequence ID" value="GGJ10980.1"/>
    <property type="molecule type" value="Genomic_DNA"/>
</dbReference>
<name>A0A830ERT0_9EURY</name>
<feature type="domain" description="DeoR-like transcriptional repressor C-terminal sensor" evidence="1">
    <location>
        <begin position="10"/>
        <end position="127"/>
    </location>
</feature>
<dbReference type="PANTHER" id="PTHR30363">
    <property type="entry name" value="HTH-TYPE TRANSCRIPTIONAL REGULATOR SRLR-RELATED"/>
    <property type="match status" value="1"/>
</dbReference>
<evidence type="ECO:0000259" key="1">
    <source>
        <dbReference type="Pfam" id="PF00455"/>
    </source>
</evidence>